<evidence type="ECO:0000259" key="1">
    <source>
        <dbReference type="Pfam" id="PF14244"/>
    </source>
</evidence>
<reference evidence="2" key="1">
    <citation type="submission" date="2023-03" db="EMBL/GenBank/DDBJ databases">
        <title>Chromosome-scale reference genome and RAD-based genetic map of yellow starthistle (Centaurea solstitialis) reveal putative structural variation and QTLs associated with invader traits.</title>
        <authorList>
            <person name="Reatini B."/>
            <person name="Cang F.A."/>
            <person name="Jiang Q."/>
            <person name="Mckibben M.T.W."/>
            <person name="Barker M.S."/>
            <person name="Rieseberg L.H."/>
            <person name="Dlugosch K.M."/>
        </authorList>
    </citation>
    <scope>NUCLEOTIDE SEQUENCE</scope>
    <source>
        <strain evidence="2">CAN-66</strain>
        <tissue evidence="2">Leaf</tissue>
    </source>
</reference>
<dbReference type="Proteomes" id="UP001172457">
    <property type="component" value="Chromosome 4"/>
</dbReference>
<evidence type="ECO:0000313" key="2">
    <source>
        <dbReference type="EMBL" id="KAJ9553411.1"/>
    </source>
</evidence>
<dbReference type="InterPro" id="IPR029472">
    <property type="entry name" value="Copia-like_N"/>
</dbReference>
<evidence type="ECO:0000313" key="3">
    <source>
        <dbReference type="Proteomes" id="UP001172457"/>
    </source>
</evidence>
<dbReference type="EMBL" id="JARYMX010000004">
    <property type="protein sequence ID" value="KAJ9553411.1"/>
    <property type="molecule type" value="Genomic_DNA"/>
</dbReference>
<dbReference type="PANTHER" id="PTHR37610">
    <property type="entry name" value="CCHC-TYPE DOMAIN-CONTAINING PROTEIN"/>
    <property type="match status" value="1"/>
</dbReference>
<proteinExistence type="predicted"/>
<organism evidence="2 3">
    <name type="scientific">Centaurea solstitialis</name>
    <name type="common">yellow star-thistle</name>
    <dbReference type="NCBI Taxonomy" id="347529"/>
    <lineage>
        <taxon>Eukaryota</taxon>
        <taxon>Viridiplantae</taxon>
        <taxon>Streptophyta</taxon>
        <taxon>Embryophyta</taxon>
        <taxon>Tracheophyta</taxon>
        <taxon>Spermatophyta</taxon>
        <taxon>Magnoliopsida</taxon>
        <taxon>eudicotyledons</taxon>
        <taxon>Gunneridae</taxon>
        <taxon>Pentapetalae</taxon>
        <taxon>asterids</taxon>
        <taxon>campanulids</taxon>
        <taxon>Asterales</taxon>
        <taxon>Asteraceae</taxon>
        <taxon>Carduoideae</taxon>
        <taxon>Cardueae</taxon>
        <taxon>Centaureinae</taxon>
        <taxon>Centaurea</taxon>
    </lineage>
</organism>
<comment type="caution">
    <text evidence="2">The sequence shown here is derived from an EMBL/GenBank/DDBJ whole genome shotgun (WGS) entry which is preliminary data.</text>
</comment>
<sequence length="78" mass="8886">MKMAISVKNKLGFIDGTLSRLDESDQTNLNLWIRNNNIVISWILNCVSKEITGSVIFSDSTLDIWIDLQERFQQSNGP</sequence>
<protein>
    <recommendedName>
        <fullName evidence="1">Retrotransposon Copia-like N-terminal domain-containing protein</fullName>
    </recommendedName>
</protein>
<dbReference type="PANTHER" id="PTHR37610:SF97">
    <property type="entry name" value="RETROTRANSPOSON GAG DOMAIN-CONTAINING PROTEIN"/>
    <property type="match status" value="1"/>
</dbReference>
<accession>A0AA38TG44</accession>
<gene>
    <name evidence="2" type="ORF">OSB04_017456</name>
</gene>
<dbReference type="Pfam" id="PF14244">
    <property type="entry name" value="Retrotran_gag_3"/>
    <property type="match status" value="1"/>
</dbReference>
<feature type="domain" description="Retrotransposon Copia-like N-terminal" evidence="1">
    <location>
        <begin position="1"/>
        <end position="19"/>
    </location>
</feature>
<dbReference type="AlphaFoldDB" id="A0AA38TG44"/>
<name>A0AA38TG44_9ASTR</name>
<keyword evidence="3" id="KW-1185">Reference proteome</keyword>